<dbReference type="OrthoDB" id="10250458at2759"/>
<protein>
    <recommendedName>
        <fullName evidence="2">Nucleotide exchange factor Fes1 domain-containing protein</fullName>
    </recommendedName>
</protein>
<dbReference type="InterPro" id="IPR000225">
    <property type="entry name" value="Armadillo"/>
</dbReference>
<dbReference type="SMART" id="SM00185">
    <property type="entry name" value="ARM"/>
    <property type="match status" value="4"/>
</dbReference>
<dbReference type="InterPro" id="IPR013918">
    <property type="entry name" value="Nucleotide_exch_fac_Fes1"/>
</dbReference>
<dbReference type="PANTHER" id="PTHR19316">
    <property type="entry name" value="PROTEIN FOLDING REGULATOR"/>
    <property type="match status" value="1"/>
</dbReference>
<keyword evidence="1" id="KW-0677">Repeat</keyword>
<dbReference type="GO" id="GO:0005783">
    <property type="term" value="C:endoplasmic reticulum"/>
    <property type="evidence" value="ECO:0007669"/>
    <property type="project" value="TreeGrafter"/>
</dbReference>
<dbReference type="Pfam" id="PF08609">
    <property type="entry name" value="Fes1"/>
    <property type="match status" value="1"/>
</dbReference>
<evidence type="ECO:0000313" key="3">
    <source>
        <dbReference type="EMBL" id="CAG5117052.1"/>
    </source>
</evidence>
<dbReference type="PANTHER" id="PTHR19316:SF18">
    <property type="entry name" value="HSP70-BINDING PROTEIN 1"/>
    <property type="match status" value="1"/>
</dbReference>
<organism evidence="3 4">
    <name type="scientific">Candidula unifasciata</name>
    <dbReference type="NCBI Taxonomy" id="100452"/>
    <lineage>
        <taxon>Eukaryota</taxon>
        <taxon>Metazoa</taxon>
        <taxon>Spiralia</taxon>
        <taxon>Lophotrochozoa</taxon>
        <taxon>Mollusca</taxon>
        <taxon>Gastropoda</taxon>
        <taxon>Heterobranchia</taxon>
        <taxon>Euthyneura</taxon>
        <taxon>Panpulmonata</taxon>
        <taxon>Eupulmonata</taxon>
        <taxon>Stylommatophora</taxon>
        <taxon>Helicina</taxon>
        <taxon>Helicoidea</taxon>
        <taxon>Geomitridae</taxon>
        <taxon>Candidula</taxon>
    </lineage>
</organism>
<name>A0A8S3YNC9_9EUPU</name>
<dbReference type="GO" id="GO:0000774">
    <property type="term" value="F:adenyl-nucleotide exchange factor activity"/>
    <property type="evidence" value="ECO:0007669"/>
    <property type="project" value="TreeGrafter"/>
</dbReference>
<dbReference type="Gene3D" id="1.25.10.10">
    <property type="entry name" value="Leucine-rich Repeat Variant"/>
    <property type="match status" value="1"/>
</dbReference>
<dbReference type="SUPFAM" id="SSF48371">
    <property type="entry name" value="ARM repeat"/>
    <property type="match status" value="1"/>
</dbReference>
<proteinExistence type="predicted"/>
<dbReference type="Proteomes" id="UP000678393">
    <property type="component" value="Unassembled WGS sequence"/>
</dbReference>
<dbReference type="InterPro" id="IPR050693">
    <property type="entry name" value="Hsp70_NEF-Inhibitors"/>
</dbReference>
<reference evidence="3" key="1">
    <citation type="submission" date="2021-04" db="EMBL/GenBank/DDBJ databases">
        <authorList>
            <consortium name="Molecular Ecology Group"/>
        </authorList>
    </citation>
    <scope>NUCLEOTIDE SEQUENCE</scope>
</reference>
<evidence type="ECO:0000259" key="2">
    <source>
        <dbReference type="Pfam" id="PF08609"/>
    </source>
</evidence>
<accession>A0A8S3YNC9</accession>
<feature type="domain" description="Nucleotide exchange factor Fes1" evidence="2">
    <location>
        <begin position="18"/>
        <end position="107"/>
    </location>
</feature>
<sequence>MSNEDDSRSLEQRPVRDMQALLKFCLEATRREDAPNESSFEPMTEERRKWLEDALNAMTVNPIERVILCLTMIEEAEPDTEAGTEQQIRALSELQDWVEDIDIAGDLIKINGLRVIPKLLSSEVSEIRWRCLELLGNLVQNNPVAQAAVLSLKLLAPLLLMVETDPNPTVRVKALYAISCLIRSYAHALQQFMAHDGLSVLVKATTSDNDRLRVKATFLLSTICSSNPALRDALVARGTVEQLLHILKDEEHNPTHEHIMSALVNLTSNHAPAKERCLGVDFDLRTFLCQRIRFLEDKAPFQEEKEYAEKLLEILNTNQVSESSPPESNKPLALMPI</sequence>
<dbReference type="InterPro" id="IPR011989">
    <property type="entry name" value="ARM-like"/>
</dbReference>
<dbReference type="AlphaFoldDB" id="A0A8S3YNC9"/>
<evidence type="ECO:0000313" key="4">
    <source>
        <dbReference type="Proteomes" id="UP000678393"/>
    </source>
</evidence>
<comment type="caution">
    <text evidence="3">The sequence shown here is derived from an EMBL/GenBank/DDBJ whole genome shotgun (WGS) entry which is preliminary data.</text>
</comment>
<dbReference type="InterPro" id="IPR016024">
    <property type="entry name" value="ARM-type_fold"/>
</dbReference>
<evidence type="ECO:0000256" key="1">
    <source>
        <dbReference type="ARBA" id="ARBA00022737"/>
    </source>
</evidence>
<keyword evidence="4" id="KW-1185">Reference proteome</keyword>
<gene>
    <name evidence="3" type="ORF">CUNI_LOCUS2610</name>
</gene>
<dbReference type="EMBL" id="CAJHNH020000339">
    <property type="protein sequence ID" value="CAG5117052.1"/>
    <property type="molecule type" value="Genomic_DNA"/>
</dbReference>